<dbReference type="AlphaFoldDB" id="A0A8J6IIZ4"/>
<dbReference type="InterPro" id="IPR015413">
    <property type="entry name" value="Methionyl/Leucyl_tRNA_Synth"/>
</dbReference>
<dbReference type="InterPro" id="IPR009080">
    <property type="entry name" value="tRNAsynth_Ia_anticodon-bd"/>
</dbReference>
<feature type="domain" description="Methionyl/Leucyl tRNA synthetase" evidence="13">
    <location>
        <begin position="39"/>
        <end position="185"/>
    </location>
</feature>
<dbReference type="HAMAP" id="MF_00049_B">
    <property type="entry name" value="Leu_tRNA_synth_B"/>
    <property type="match status" value="1"/>
</dbReference>
<feature type="binding site" evidence="9">
    <location>
        <position position="584"/>
    </location>
    <ligand>
        <name>ATP</name>
        <dbReference type="ChEBI" id="CHEBI:30616"/>
    </ligand>
</feature>
<dbReference type="Gene3D" id="3.10.20.590">
    <property type="match status" value="1"/>
</dbReference>
<dbReference type="Pfam" id="PF13603">
    <property type="entry name" value="tRNA-synt_1_2"/>
    <property type="match status" value="1"/>
</dbReference>
<dbReference type="GO" id="GO:0004823">
    <property type="term" value="F:leucine-tRNA ligase activity"/>
    <property type="evidence" value="ECO:0007669"/>
    <property type="project" value="UniProtKB-UniRule"/>
</dbReference>
<dbReference type="GO" id="GO:0005829">
    <property type="term" value="C:cytosol"/>
    <property type="evidence" value="ECO:0007669"/>
    <property type="project" value="TreeGrafter"/>
</dbReference>
<keyword evidence="6 9" id="KW-0648">Protein biosynthesis</keyword>
<dbReference type="NCBIfam" id="TIGR00396">
    <property type="entry name" value="leuS_bact"/>
    <property type="match status" value="1"/>
</dbReference>
<evidence type="ECO:0000256" key="9">
    <source>
        <dbReference type="HAMAP-Rule" id="MF_00049"/>
    </source>
</evidence>
<feature type="short sequence motif" description="'KMSKS' region" evidence="9">
    <location>
        <begin position="581"/>
        <end position="585"/>
    </location>
</feature>
<evidence type="ECO:0000313" key="15">
    <source>
        <dbReference type="EMBL" id="MBC3515336.1"/>
    </source>
</evidence>
<comment type="caution">
    <text evidence="15">The sequence shown here is derived from an EMBL/GenBank/DDBJ whole genome shotgun (WGS) entry which is preliminary data.</text>
</comment>
<dbReference type="Pfam" id="PF09334">
    <property type="entry name" value="tRNA-synt_1g"/>
    <property type="match status" value="1"/>
</dbReference>
<dbReference type="InterPro" id="IPR013155">
    <property type="entry name" value="M/V/L/I-tRNA-synth_anticd-bd"/>
</dbReference>
<dbReference type="FunFam" id="3.40.50.620:FF:000056">
    <property type="entry name" value="Leucine--tRNA ligase"/>
    <property type="match status" value="1"/>
</dbReference>
<keyword evidence="5 9" id="KW-0067">ATP-binding</keyword>
<evidence type="ECO:0000259" key="14">
    <source>
        <dbReference type="Pfam" id="PF13603"/>
    </source>
</evidence>
<keyword evidence="2 9" id="KW-0963">Cytoplasm</keyword>
<feature type="domain" description="Aminoacyl-tRNA synthetase class Ia" evidence="11">
    <location>
        <begin position="416"/>
        <end position="608"/>
    </location>
</feature>
<dbReference type="PANTHER" id="PTHR43740">
    <property type="entry name" value="LEUCYL-TRNA SYNTHETASE"/>
    <property type="match status" value="1"/>
</dbReference>
<sequence>MNYDFKQIEKKWQDRWDEDKTFAATTDYSKPKFYPLVEFPYPSGQGLHVGHPRSYTALDIVARKRRLEGYNVLYPMGWDAFGLPTENYAIKNHIHPEIVTRQNVARFKSQLKSLGLSFDWDREVNTTDPSYYKWTQWIFLQLFKKGLAYKKEMAVNFCTSCKVVLANEEVVGGVCERCGGEVVRKVKSQWMLGITEYAQRLIDDLDEVNFIDRVKTSQINWIGRSTGAEVDFSTTEGDKLTVYTTRPDTLFGVTYMVLSPEHPYIDQWGQAGKVHNLDALLSYREQAARKSDFERTELVKEKTGVCIDGVRAVNPVNGKEIPIFVSDYVLMSYGTGAIMAVPGHDTRDWEFAKAFSLPIIEVVAGGNVEKEAYTDCGTGTMVNSGFLDGLTVDEAKKAIVEWLDKEKKGHPKVNFKLRDWVFSRQRYWGEPIPIVHCDKCGFVPIPEDQLPLKLPEIEDFEQTEDGQSPLAKLDSWVNTTCPHCGGPAKRETDTMPQWAGSSWYFLRYCDPHNDKELASKEALEYWMPVDWYNGGMEHTTLHLLYSRFWHKFLYDIGVVPTKEPYNKRTSHGMILGENGEKMSKSRGNVVNPDDIVEQYGADTLRLYEMFIGDFEKAAPWSADSIKGCCRFLERTWGLGKLLVPGEGYSAALETSFHKTIKKVTEDIENLKFNTAIAAMMALINEIYAQKAVTRDELRDFLIMLNPFAPHITEEMFEKYGLGKGMLSHQKWVQYDESKCVDATVELAVQVNGKVKARIVVPANCDKETAIRLAKDHAAIAAELTGKMPIKEVYVPGRLVNIVIK</sequence>
<dbReference type="InterPro" id="IPR014729">
    <property type="entry name" value="Rossmann-like_a/b/a_fold"/>
</dbReference>
<dbReference type="SUPFAM" id="SSF47323">
    <property type="entry name" value="Anticodon-binding domain of a subclass of class I aminoacyl-tRNA synthetases"/>
    <property type="match status" value="1"/>
</dbReference>
<dbReference type="GO" id="GO:0006429">
    <property type="term" value="P:leucyl-tRNA aminoacylation"/>
    <property type="evidence" value="ECO:0007669"/>
    <property type="project" value="UniProtKB-UniRule"/>
</dbReference>
<evidence type="ECO:0000256" key="5">
    <source>
        <dbReference type="ARBA" id="ARBA00022840"/>
    </source>
</evidence>
<dbReference type="Pfam" id="PF08264">
    <property type="entry name" value="Anticodon_1"/>
    <property type="match status" value="1"/>
</dbReference>
<keyword evidence="7 9" id="KW-0030">Aminoacyl-tRNA synthetase</keyword>
<evidence type="ECO:0000256" key="3">
    <source>
        <dbReference type="ARBA" id="ARBA00022598"/>
    </source>
</evidence>
<dbReference type="PRINTS" id="PR00985">
    <property type="entry name" value="TRNASYNTHLEU"/>
</dbReference>
<comment type="subcellular location">
    <subcellularLocation>
        <location evidence="9">Cytoplasm</location>
    </subcellularLocation>
</comment>
<dbReference type="PROSITE" id="PS00178">
    <property type="entry name" value="AA_TRNA_LIGASE_I"/>
    <property type="match status" value="1"/>
</dbReference>
<evidence type="ECO:0000259" key="13">
    <source>
        <dbReference type="Pfam" id="PF09334"/>
    </source>
</evidence>
<protein>
    <recommendedName>
        <fullName evidence="9">Leucine--tRNA ligase</fullName>
        <ecNumber evidence="9">6.1.1.4</ecNumber>
    </recommendedName>
    <alternativeName>
        <fullName evidence="9">Leucyl-tRNA synthetase</fullName>
        <shortName evidence="9">LeuRS</shortName>
    </alternativeName>
</protein>
<dbReference type="RefSeq" id="WP_186487423.1">
    <property type="nucleotide sequence ID" value="NZ_JACOGI010000001.1"/>
</dbReference>
<dbReference type="InterPro" id="IPR001412">
    <property type="entry name" value="aa-tRNA-synth_I_CS"/>
</dbReference>
<evidence type="ECO:0000259" key="11">
    <source>
        <dbReference type="Pfam" id="PF00133"/>
    </source>
</evidence>
<dbReference type="SUPFAM" id="SSF52374">
    <property type="entry name" value="Nucleotidylyl transferase"/>
    <property type="match status" value="1"/>
</dbReference>
<dbReference type="InterPro" id="IPR002302">
    <property type="entry name" value="Leu-tRNA-ligase"/>
</dbReference>
<reference evidence="15" key="1">
    <citation type="submission" date="2020-08" db="EMBL/GenBank/DDBJ databases">
        <authorList>
            <person name="Liu C."/>
            <person name="Sun Q."/>
        </authorList>
    </citation>
    <scope>NUCLEOTIDE SEQUENCE</scope>
    <source>
        <strain evidence="15">NSJ-65</strain>
    </source>
</reference>
<dbReference type="GO" id="GO:0005524">
    <property type="term" value="F:ATP binding"/>
    <property type="evidence" value="ECO:0007669"/>
    <property type="project" value="UniProtKB-UniRule"/>
</dbReference>
<proteinExistence type="inferred from homology"/>
<feature type="domain" description="Methionyl/Valyl/Leucyl/Isoleucyl-tRNA synthetase anticodon-binding" evidence="12">
    <location>
        <begin position="653"/>
        <end position="767"/>
    </location>
</feature>
<dbReference type="CDD" id="cd00812">
    <property type="entry name" value="LeuRS_core"/>
    <property type="match status" value="1"/>
</dbReference>
<dbReference type="Pfam" id="PF00133">
    <property type="entry name" value="tRNA-synt_1"/>
    <property type="match status" value="1"/>
</dbReference>
<dbReference type="SUPFAM" id="SSF50677">
    <property type="entry name" value="ValRS/IleRS/LeuRS editing domain"/>
    <property type="match status" value="1"/>
</dbReference>
<dbReference type="CDD" id="cd07958">
    <property type="entry name" value="Anticodon_Ia_Leu_BEm"/>
    <property type="match status" value="1"/>
</dbReference>
<keyword evidence="16" id="KW-1185">Reference proteome</keyword>
<dbReference type="Gene3D" id="1.10.730.10">
    <property type="entry name" value="Isoleucyl-tRNA Synthetase, Domain 1"/>
    <property type="match status" value="1"/>
</dbReference>
<evidence type="ECO:0000256" key="2">
    <source>
        <dbReference type="ARBA" id="ARBA00022490"/>
    </source>
</evidence>
<keyword evidence="4 9" id="KW-0547">Nucleotide-binding</keyword>
<comment type="similarity">
    <text evidence="1 9 10">Belongs to the class-I aminoacyl-tRNA synthetase family.</text>
</comment>
<dbReference type="Proteomes" id="UP000597668">
    <property type="component" value="Unassembled WGS sequence"/>
</dbReference>
<evidence type="ECO:0000256" key="1">
    <source>
        <dbReference type="ARBA" id="ARBA00005594"/>
    </source>
</evidence>
<gene>
    <name evidence="9" type="primary">leuS</name>
    <name evidence="15" type="ORF">H8K20_02865</name>
</gene>
<evidence type="ECO:0000313" key="16">
    <source>
        <dbReference type="Proteomes" id="UP000597668"/>
    </source>
</evidence>
<dbReference type="InterPro" id="IPR009008">
    <property type="entry name" value="Val/Leu/Ile-tRNA-synth_edit"/>
</dbReference>
<evidence type="ECO:0000256" key="7">
    <source>
        <dbReference type="ARBA" id="ARBA00023146"/>
    </source>
</evidence>
<comment type="catalytic activity">
    <reaction evidence="8 9">
        <text>tRNA(Leu) + L-leucine + ATP = L-leucyl-tRNA(Leu) + AMP + diphosphate</text>
        <dbReference type="Rhea" id="RHEA:11688"/>
        <dbReference type="Rhea" id="RHEA-COMP:9613"/>
        <dbReference type="Rhea" id="RHEA-COMP:9622"/>
        <dbReference type="ChEBI" id="CHEBI:30616"/>
        <dbReference type="ChEBI" id="CHEBI:33019"/>
        <dbReference type="ChEBI" id="CHEBI:57427"/>
        <dbReference type="ChEBI" id="CHEBI:78442"/>
        <dbReference type="ChEBI" id="CHEBI:78494"/>
        <dbReference type="ChEBI" id="CHEBI:456215"/>
        <dbReference type="EC" id="6.1.1.4"/>
    </reaction>
</comment>
<dbReference type="GO" id="GO:0002161">
    <property type="term" value="F:aminoacyl-tRNA deacylase activity"/>
    <property type="evidence" value="ECO:0007669"/>
    <property type="project" value="InterPro"/>
</dbReference>
<evidence type="ECO:0000256" key="10">
    <source>
        <dbReference type="RuleBase" id="RU363035"/>
    </source>
</evidence>
<evidence type="ECO:0000259" key="12">
    <source>
        <dbReference type="Pfam" id="PF08264"/>
    </source>
</evidence>
<dbReference type="FunFam" id="3.40.50.620:FF:000003">
    <property type="entry name" value="Leucine--tRNA ligase"/>
    <property type="match status" value="1"/>
</dbReference>
<accession>A0A8J6IIZ4</accession>
<feature type="domain" description="Leucyl-tRNA synthetase editing" evidence="14">
    <location>
        <begin position="220"/>
        <end position="403"/>
    </location>
</feature>
<dbReference type="EC" id="6.1.1.4" evidence="9"/>
<dbReference type="Gene3D" id="3.40.50.620">
    <property type="entry name" value="HUPs"/>
    <property type="match status" value="2"/>
</dbReference>
<dbReference type="InterPro" id="IPR002300">
    <property type="entry name" value="aa-tRNA-synth_Ia"/>
</dbReference>
<dbReference type="FunFam" id="1.10.730.10:FF:000002">
    <property type="entry name" value="Leucine--tRNA ligase"/>
    <property type="match status" value="1"/>
</dbReference>
<keyword evidence="3 9" id="KW-0436">Ligase</keyword>
<evidence type="ECO:0000256" key="4">
    <source>
        <dbReference type="ARBA" id="ARBA00022741"/>
    </source>
</evidence>
<name>A0A8J6IIZ4_9FIRM</name>
<dbReference type="InterPro" id="IPR025709">
    <property type="entry name" value="Leu_tRNA-synth_edit"/>
</dbReference>
<evidence type="ECO:0000256" key="6">
    <source>
        <dbReference type="ARBA" id="ARBA00022917"/>
    </source>
</evidence>
<dbReference type="EMBL" id="JACOGI010000001">
    <property type="protein sequence ID" value="MBC3515336.1"/>
    <property type="molecule type" value="Genomic_DNA"/>
</dbReference>
<dbReference type="PANTHER" id="PTHR43740:SF2">
    <property type="entry name" value="LEUCINE--TRNA LIGASE, MITOCHONDRIAL"/>
    <property type="match status" value="1"/>
</dbReference>
<evidence type="ECO:0000256" key="8">
    <source>
        <dbReference type="ARBA" id="ARBA00047469"/>
    </source>
</evidence>
<comment type="caution">
    <text evidence="9">Lacks conserved residue(s) required for the propagation of feature annotation.</text>
</comment>
<organism evidence="15 16">
    <name type="scientific">Neobittarella massiliensis</name>
    <name type="common">ex Bilen et al. 2018</name>
    <dbReference type="NCBI Taxonomy" id="2041842"/>
    <lineage>
        <taxon>Bacteria</taxon>
        <taxon>Bacillati</taxon>
        <taxon>Bacillota</taxon>
        <taxon>Clostridia</taxon>
        <taxon>Eubacteriales</taxon>
        <taxon>Oscillospiraceae</taxon>
        <taxon>Neobittarella (ex Bilen et al. 2018)</taxon>
    </lineage>
</organism>